<sequence length="80" mass="8858">MNLSSVDLRVPSVDLRGLNVDFVFRGIARLSFSIATLKKAPIQIPSGISVKEVRISKNKHVTRSDSSNIYDKNENKIGSE</sequence>
<protein>
    <submittedName>
        <fullName evidence="1">Uncharacterized protein</fullName>
    </submittedName>
</protein>
<proteinExistence type="predicted"/>
<evidence type="ECO:0000313" key="1">
    <source>
        <dbReference type="EnsemblMetazoa" id="CJA33350.1"/>
    </source>
</evidence>
<accession>A0A8R1EBT0</accession>
<organism evidence="1 2">
    <name type="scientific">Caenorhabditis japonica</name>
    <dbReference type="NCBI Taxonomy" id="281687"/>
    <lineage>
        <taxon>Eukaryota</taxon>
        <taxon>Metazoa</taxon>
        <taxon>Ecdysozoa</taxon>
        <taxon>Nematoda</taxon>
        <taxon>Chromadorea</taxon>
        <taxon>Rhabditida</taxon>
        <taxon>Rhabditina</taxon>
        <taxon>Rhabditomorpha</taxon>
        <taxon>Rhabditoidea</taxon>
        <taxon>Rhabditidae</taxon>
        <taxon>Peloderinae</taxon>
        <taxon>Caenorhabditis</taxon>
    </lineage>
</organism>
<name>A0A8R1EBT0_CAEJA</name>
<dbReference type="EnsemblMetazoa" id="CJA33350.1">
    <property type="protein sequence ID" value="CJA33350.1"/>
    <property type="gene ID" value="WBGene00209197"/>
</dbReference>
<keyword evidence="2" id="KW-1185">Reference proteome</keyword>
<reference evidence="1" key="2">
    <citation type="submission" date="2022-06" db="UniProtKB">
        <authorList>
            <consortium name="EnsemblMetazoa"/>
        </authorList>
    </citation>
    <scope>IDENTIFICATION</scope>
    <source>
        <strain evidence="1">DF5081</strain>
    </source>
</reference>
<dbReference type="AlphaFoldDB" id="A0A8R1EBT0"/>
<reference evidence="2" key="1">
    <citation type="submission" date="2010-08" db="EMBL/GenBank/DDBJ databases">
        <authorList>
            <consortium name="Caenorhabditis japonica Sequencing Consortium"/>
            <person name="Wilson R.K."/>
        </authorList>
    </citation>
    <scope>NUCLEOTIDE SEQUENCE [LARGE SCALE GENOMIC DNA]</scope>
    <source>
        <strain evidence="2">DF5081</strain>
    </source>
</reference>
<evidence type="ECO:0000313" key="2">
    <source>
        <dbReference type="Proteomes" id="UP000005237"/>
    </source>
</evidence>
<dbReference type="Proteomes" id="UP000005237">
    <property type="component" value="Unassembled WGS sequence"/>
</dbReference>